<keyword evidence="3 5" id="KW-0808">Transferase</keyword>
<dbReference type="Pfam" id="PF00155">
    <property type="entry name" value="Aminotran_1_2"/>
    <property type="match status" value="1"/>
</dbReference>
<name>A0A1C3IVE7_9VIBR</name>
<evidence type="ECO:0000259" key="4">
    <source>
        <dbReference type="Pfam" id="PF00155"/>
    </source>
</evidence>
<dbReference type="GO" id="GO:0030170">
    <property type="term" value="F:pyridoxal phosphate binding"/>
    <property type="evidence" value="ECO:0007669"/>
    <property type="project" value="InterPro"/>
</dbReference>
<reference evidence="6" key="1">
    <citation type="submission" date="2016-06" db="EMBL/GenBank/DDBJ databases">
        <authorList>
            <person name="Rodrigo-Torres Lidia"/>
            <person name="Arahal R.David."/>
        </authorList>
    </citation>
    <scope>NUCLEOTIDE SEQUENCE [LARGE SCALE GENOMIC DNA]</scope>
    <source>
        <strain evidence="6">CECT 7223</strain>
    </source>
</reference>
<dbReference type="Proteomes" id="UP000092876">
    <property type="component" value="Unassembled WGS sequence"/>
</dbReference>
<feature type="domain" description="Aminotransferase class I/classII large" evidence="4">
    <location>
        <begin position="74"/>
        <end position="326"/>
    </location>
</feature>
<evidence type="ECO:0000256" key="2">
    <source>
        <dbReference type="ARBA" id="ARBA00022898"/>
    </source>
</evidence>
<dbReference type="RefSeq" id="WP_065679486.1">
    <property type="nucleotide sequence ID" value="NZ_AP025460.1"/>
</dbReference>
<dbReference type="InterPro" id="IPR015422">
    <property type="entry name" value="PyrdxlP-dep_Trfase_small"/>
</dbReference>
<dbReference type="EMBL" id="FLQP01000038">
    <property type="protein sequence ID" value="SBS65382.1"/>
    <property type="molecule type" value="Genomic_DNA"/>
</dbReference>
<accession>A0A1C3IVE7</accession>
<dbReference type="PANTHER" id="PTHR42885:SF1">
    <property type="entry name" value="THREONINE-PHOSPHATE DECARBOXYLASE"/>
    <property type="match status" value="1"/>
</dbReference>
<comment type="cofactor">
    <cofactor evidence="1 3">
        <name>pyridoxal 5'-phosphate</name>
        <dbReference type="ChEBI" id="CHEBI:597326"/>
    </cofactor>
</comment>
<dbReference type="InterPro" id="IPR004838">
    <property type="entry name" value="NHTrfase_class1_PyrdxlP-BS"/>
</dbReference>
<evidence type="ECO:0000313" key="5">
    <source>
        <dbReference type="EMBL" id="SBS65382.1"/>
    </source>
</evidence>
<dbReference type="SUPFAM" id="SSF53383">
    <property type="entry name" value="PLP-dependent transferases"/>
    <property type="match status" value="1"/>
</dbReference>
<dbReference type="EC" id="2.6.1.-" evidence="3"/>
<keyword evidence="3 5" id="KW-0032">Aminotransferase</keyword>
<dbReference type="AlphaFoldDB" id="A0A1C3IVE7"/>
<dbReference type="GeneID" id="94234040"/>
<evidence type="ECO:0000256" key="3">
    <source>
        <dbReference type="RuleBase" id="RU000481"/>
    </source>
</evidence>
<keyword evidence="2" id="KW-0663">Pyridoxal phosphate</keyword>
<dbReference type="PROSITE" id="PS00105">
    <property type="entry name" value="AA_TRANSFER_CLASS_1"/>
    <property type="match status" value="1"/>
</dbReference>
<dbReference type="InterPro" id="IPR004839">
    <property type="entry name" value="Aminotransferase_I/II_large"/>
</dbReference>
<dbReference type="PANTHER" id="PTHR42885">
    <property type="entry name" value="HISTIDINOL-PHOSPHATE AMINOTRANSFERASE-RELATED"/>
    <property type="match status" value="1"/>
</dbReference>
<protein>
    <recommendedName>
        <fullName evidence="3">Aminotransferase</fullName>
        <ecNumber evidence="3">2.6.1.-</ecNumber>
    </recommendedName>
</protein>
<dbReference type="Gene3D" id="3.90.1150.10">
    <property type="entry name" value="Aspartate Aminotransferase, domain 1"/>
    <property type="match status" value="1"/>
</dbReference>
<dbReference type="InterPro" id="IPR015424">
    <property type="entry name" value="PyrdxlP-dep_Trfase"/>
</dbReference>
<organism evidence="5 6">
    <name type="scientific">Vibrio atlanticus</name>
    <dbReference type="NCBI Taxonomy" id="693153"/>
    <lineage>
        <taxon>Bacteria</taxon>
        <taxon>Pseudomonadati</taxon>
        <taxon>Pseudomonadota</taxon>
        <taxon>Gammaproteobacteria</taxon>
        <taxon>Vibrionales</taxon>
        <taxon>Vibrionaceae</taxon>
        <taxon>Vibrio</taxon>
    </lineage>
</organism>
<comment type="similarity">
    <text evidence="3">Belongs to the class-I pyridoxal-phosphate-dependent aminotransferase family.</text>
</comment>
<dbReference type="GO" id="GO:0008483">
    <property type="term" value="F:transaminase activity"/>
    <property type="evidence" value="ECO:0007669"/>
    <property type="project" value="UniProtKB-KW"/>
</dbReference>
<dbReference type="Gene3D" id="3.40.640.10">
    <property type="entry name" value="Type I PLP-dependent aspartate aminotransferase-like (Major domain)"/>
    <property type="match status" value="1"/>
</dbReference>
<evidence type="ECO:0000313" key="6">
    <source>
        <dbReference type="Proteomes" id="UP000092876"/>
    </source>
</evidence>
<gene>
    <name evidence="5" type="primary">hisC_2</name>
    <name evidence="5" type="ORF">VAT7223_02653</name>
</gene>
<sequence>MTIKQHSTSNELPHHGGKLIEFSLRYQRPIEQWVDLSTGVSPHHYPIPEIPASVWNRLPEDDDGLITAAQTYYQSDALLPVAGSQAAIQSLPHMIAKTQPTLTYILLPHTGYKEHQHAWQQYAEQSIQAVIFDFYRHKPTIEQLKTADVVVVINPNNPTALNVPPSEVLTWLEHTQDHSTIVIDEAFVDCTPELSVLSSFPIGVPDNLIVLRSVGKFFGLAGIRAGFCFASSLRLQILKQHLGPWTLSGPTRYVTTHALLNSHWQKENRQRLHKEAERMNLLLQQHFGQMTDSANITSQILFHRVEISDSASWHHQLAQLGIFTRHCDENDALRFGLPANESQWQALTRALEQLKE</sequence>
<proteinExistence type="inferred from homology"/>
<dbReference type="InterPro" id="IPR015421">
    <property type="entry name" value="PyrdxlP-dep_Trfase_major"/>
</dbReference>
<evidence type="ECO:0000256" key="1">
    <source>
        <dbReference type="ARBA" id="ARBA00001933"/>
    </source>
</evidence>
<dbReference type="CDD" id="cd00609">
    <property type="entry name" value="AAT_like"/>
    <property type="match status" value="1"/>
</dbReference>